<keyword evidence="3" id="KW-1185">Reference proteome</keyword>
<dbReference type="EMBL" id="JAJSOW010000100">
    <property type="protein sequence ID" value="KAI9185899.1"/>
    <property type="molecule type" value="Genomic_DNA"/>
</dbReference>
<reference evidence="2" key="2">
    <citation type="submission" date="2023-02" db="EMBL/GenBank/DDBJ databases">
        <authorList>
            <person name="Swenson N.G."/>
            <person name="Wegrzyn J.L."/>
            <person name="Mcevoy S.L."/>
        </authorList>
    </citation>
    <scope>NUCLEOTIDE SEQUENCE</scope>
    <source>
        <strain evidence="2">91603</strain>
        <tissue evidence="2">Leaf</tissue>
    </source>
</reference>
<dbReference type="PANTHER" id="PTHR33132">
    <property type="entry name" value="OSJNBB0118P14.9 PROTEIN"/>
    <property type="match status" value="1"/>
</dbReference>
<accession>A0AAD5NX64</accession>
<dbReference type="AlphaFoldDB" id="A0AAD5NX64"/>
<sequence length="114" mass="12343">MEESEEIQTVSTPKMALKAKNSKSSLAPENNLERLPSFPLNSPVSSHNHALAKSSSARCLCSPTTHVGSFRCRHHRSLAAGMPRTGSVGSNLSLLAEKYNKSEGEDIEIHKKGD</sequence>
<organism evidence="2 3">
    <name type="scientific">Acer negundo</name>
    <name type="common">Box elder</name>
    <dbReference type="NCBI Taxonomy" id="4023"/>
    <lineage>
        <taxon>Eukaryota</taxon>
        <taxon>Viridiplantae</taxon>
        <taxon>Streptophyta</taxon>
        <taxon>Embryophyta</taxon>
        <taxon>Tracheophyta</taxon>
        <taxon>Spermatophyta</taxon>
        <taxon>Magnoliopsida</taxon>
        <taxon>eudicotyledons</taxon>
        <taxon>Gunneridae</taxon>
        <taxon>Pentapetalae</taxon>
        <taxon>rosids</taxon>
        <taxon>malvids</taxon>
        <taxon>Sapindales</taxon>
        <taxon>Sapindaceae</taxon>
        <taxon>Hippocastanoideae</taxon>
        <taxon>Acereae</taxon>
        <taxon>Acer</taxon>
    </lineage>
</organism>
<protein>
    <submittedName>
        <fullName evidence="2">Uncharacterized protein</fullName>
    </submittedName>
</protein>
<name>A0AAD5NX64_ACENE</name>
<feature type="region of interest" description="Disordered" evidence="1">
    <location>
        <begin position="1"/>
        <end position="33"/>
    </location>
</feature>
<dbReference type="Proteomes" id="UP001064489">
    <property type="component" value="Chromosome 3"/>
</dbReference>
<evidence type="ECO:0000256" key="1">
    <source>
        <dbReference type="SAM" id="MobiDB-lite"/>
    </source>
</evidence>
<proteinExistence type="predicted"/>
<evidence type="ECO:0000313" key="3">
    <source>
        <dbReference type="Proteomes" id="UP001064489"/>
    </source>
</evidence>
<reference evidence="2" key="1">
    <citation type="journal article" date="2022" name="Plant J.">
        <title>Strategies of tolerance reflected in two North American maple genomes.</title>
        <authorList>
            <person name="McEvoy S.L."/>
            <person name="Sezen U.U."/>
            <person name="Trouern-Trend A."/>
            <person name="McMahon S.M."/>
            <person name="Schaberg P.G."/>
            <person name="Yang J."/>
            <person name="Wegrzyn J.L."/>
            <person name="Swenson N.G."/>
        </authorList>
    </citation>
    <scope>NUCLEOTIDE SEQUENCE</scope>
    <source>
        <strain evidence="2">91603</strain>
    </source>
</reference>
<gene>
    <name evidence="2" type="ORF">LWI28_011729</name>
</gene>
<comment type="caution">
    <text evidence="2">The sequence shown here is derived from an EMBL/GenBank/DDBJ whole genome shotgun (WGS) entry which is preliminary data.</text>
</comment>
<dbReference type="PANTHER" id="PTHR33132:SF132">
    <property type="entry name" value="SERINE-RICH PROTEIN"/>
    <property type="match status" value="1"/>
</dbReference>
<evidence type="ECO:0000313" key="2">
    <source>
        <dbReference type="EMBL" id="KAI9185899.1"/>
    </source>
</evidence>